<protein>
    <submittedName>
        <fullName evidence="2">Beta-ketoacyl-ACP reductase</fullName>
    </submittedName>
</protein>
<name>A0A917MCF5_9SPHI</name>
<dbReference type="PRINTS" id="PR00081">
    <property type="entry name" value="GDHRDH"/>
</dbReference>
<comment type="similarity">
    <text evidence="1">Belongs to the short-chain dehydrogenases/reductases (SDR) family.</text>
</comment>
<dbReference type="Gene3D" id="3.40.50.720">
    <property type="entry name" value="NAD(P)-binding Rossmann-like Domain"/>
    <property type="match status" value="1"/>
</dbReference>
<evidence type="ECO:0000313" key="3">
    <source>
        <dbReference type="Proteomes" id="UP000660862"/>
    </source>
</evidence>
<dbReference type="SUPFAM" id="SSF51735">
    <property type="entry name" value="NAD(P)-binding Rossmann-fold domains"/>
    <property type="match status" value="1"/>
</dbReference>
<organism evidence="2 3">
    <name type="scientific">Parapedobacter pyrenivorans</name>
    <dbReference type="NCBI Taxonomy" id="1305674"/>
    <lineage>
        <taxon>Bacteria</taxon>
        <taxon>Pseudomonadati</taxon>
        <taxon>Bacteroidota</taxon>
        <taxon>Sphingobacteriia</taxon>
        <taxon>Sphingobacteriales</taxon>
        <taxon>Sphingobacteriaceae</taxon>
        <taxon>Parapedobacter</taxon>
    </lineage>
</organism>
<dbReference type="PANTHER" id="PTHR42879">
    <property type="entry name" value="3-OXOACYL-(ACYL-CARRIER-PROTEIN) REDUCTASE"/>
    <property type="match status" value="1"/>
</dbReference>
<dbReference type="PANTHER" id="PTHR42879:SF2">
    <property type="entry name" value="3-OXOACYL-[ACYL-CARRIER-PROTEIN] REDUCTASE FABG"/>
    <property type="match status" value="1"/>
</dbReference>
<accession>A0A917MCF5</accession>
<proteinExistence type="inferred from homology"/>
<dbReference type="Proteomes" id="UP000660862">
    <property type="component" value="Unassembled WGS sequence"/>
</dbReference>
<dbReference type="CDD" id="cd05233">
    <property type="entry name" value="SDR_c"/>
    <property type="match status" value="1"/>
</dbReference>
<dbReference type="InterPro" id="IPR036291">
    <property type="entry name" value="NAD(P)-bd_dom_sf"/>
</dbReference>
<dbReference type="RefSeq" id="WP_188506016.1">
    <property type="nucleotide sequence ID" value="NZ_BMER01000001.1"/>
</dbReference>
<dbReference type="AlphaFoldDB" id="A0A917MCF5"/>
<dbReference type="FunFam" id="3.40.50.720:FF:000084">
    <property type="entry name" value="Short-chain dehydrogenase reductase"/>
    <property type="match status" value="1"/>
</dbReference>
<keyword evidence="3" id="KW-1185">Reference proteome</keyword>
<gene>
    <name evidence="2" type="ORF">GCM10007415_23140</name>
</gene>
<dbReference type="PROSITE" id="PS00061">
    <property type="entry name" value="ADH_SHORT"/>
    <property type="match status" value="1"/>
</dbReference>
<comment type="caution">
    <text evidence="2">The sequence shown here is derived from an EMBL/GenBank/DDBJ whole genome shotgun (WGS) entry which is preliminary data.</text>
</comment>
<dbReference type="GO" id="GO:0032787">
    <property type="term" value="P:monocarboxylic acid metabolic process"/>
    <property type="evidence" value="ECO:0007669"/>
    <property type="project" value="UniProtKB-ARBA"/>
</dbReference>
<reference evidence="2" key="2">
    <citation type="submission" date="2020-09" db="EMBL/GenBank/DDBJ databases">
        <authorList>
            <person name="Sun Q."/>
            <person name="Zhou Y."/>
        </authorList>
    </citation>
    <scope>NUCLEOTIDE SEQUENCE</scope>
    <source>
        <strain evidence="2">CGMCC 1.12195</strain>
    </source>
</reference>
<sequence length="251" mass="27183">MLEEKKVVILGGSSGIGKATAIRFANEGYRVFIGSSDLSKGEAACKLLPGDGHRVFEVDVRDSSHIEKLAEWINAECGDFDVLVNSVGVSQGMPVLDSEFEKWDNALQVMLYGTVKSCRLLVPLLKDGGRVIHITSIHQNRVENGSSAYGMAKAAITQFTRSLALELAPRNVLANTIAPGFISTPMSVKAHGNELESDWFKDNYIKYNHLPLKRPGLPEEVSGVVWFLAGPDASYITGSVLTVDGGLTITF</sequence>
<dbReference type="InterPro" id="IPR020904">
    <property type="entry name" value="Sc_DH/Rdtase_CS"/>
</dbReference>
<dbReference type="InterPro" id="IPR002347">
    <property type="entry name" value="SDR_fam"/>
</dbReference>
<dbReference type="InterPro" id="IPR050259">
    <property type="entry name" value="SDR"/>
</dbReference>
<evidence type="ECO:0000313" key="2">
    <source>
        <dbReference type="EMBL" id="GGG88471.1"/>
    </source>
</evidence>
<dbReference type="EMBL" id="BMER01000001">
    <property type="protein sequence ID" value="GGG88471.1"/>
    <property type="molecule type" value="Genomic_DNA"/>
</dbReference>
<dbReference type="Pfam" id="PF13561">
    <property type="entry name" value="adh_short_C2"/>
    <property type="match status" value="1"/>
</dbReference>
<dbReference type="PRINTS" id="PR00080">
    <property type="entry name" value="SDRFAMILY"/>
</dbReference>
<evidence type="ECO:0000256" key="1">
    <source>
        <dbReference type="ARBA" id="ARBA00006484"/>
    </source>
</evidence>
<reference evidence="2" key="1">
    <citation type="journal article" date="2014" name="Int. J. Syst. Evol. Microbiol.">
        <title>Complete genome sequence of Corynebacterium casei LMG S-19264T (=DSM 44701T), isolated from a smear-ripened cheese.</title>
        <authorList>
            <consortium name="US DOE Joint Genome Institute (JGI-PGF)"/>
            <person name="Walter F."/>
            <person name="Albersmeier A."/>
            <person name="Kalinowski J."/>
            <person name="Ruckert C."/>
        </authorList>
    </citation>
    <scope>NUCLEOTIDE SEQUENCE</scope>
    <source>
        <strain evidence="2">CGMCC 1.12195</strain>
    </source>
</reference>